<dbReference type="Pfam" id="PF03435">
    <property type="entry name" value="Sacchrp_dh_NADP"/>
    <property type="match status" value="1"/>
</dbReference>
<organism evidence="2 3">
    <name type="scientific">Kribbella caucasensis</name>
    <dbReference type="NCBI Taxonomy" id="2512215"/>
    <lineage>
        <taxon>Bacteria</taxon>
        <taxon>Bacillati</taxon>
        <taxon>Actinomycetota</taxon>
        <taxon>Actinomycetes</taxon>
        <taxon>Propionibacteriales</taxon>
        <taxon>Kribbellaceae</taxon>
        <taxon>Kribbella</taxon>
    </lineage>
</organism>
<protein>
    <submittedName>
        <fullName evidence="2">Short subunit dehydrogenase-like uncharacterized protein</fullName>
    </submittedName>
</protein>
<proteinExistence type="predicted"/>
<evidence type="ECO:0000313" key="3">
    <source>
        <dbReference type="Proteomes" id="UP000295388"/>
    </source>
</evidence>
<dbReference type="Gene3D" id="3.40.50.720">
    <property type="entry name" value="NAD(P)-binding Rossmann-like Domain"/>
    <property type="match status" value="1"/>
</dbReference>
<dbReference type="InterPro" id="IPR036291">
    <property type="entry name" value="NAD(P)-bd_dom_sf"/>
</dbReference>
<evidence type="ECO:0000313" key="2">
    <source>
        <dbReference type="EMBL" id="TDO44594.1"/>
    </source>
</evidence>
<dbReference type="RefSeq" id="WP_133803143.1">
    <property type="nucleotide sequence ID" value="NZ_SNWQ01000015.1"/>
</dbReference>
<dbReference type="OrthoDB" id="4420885at2"/>
<sequence length="340" mass="35878">MNQTVTVFGATGHTWQFVVAELHRRGWSVIASGRDAARLEALVAGTGATEVRVATIDDPASLDRALAGASAVINCAGPFADTAAPVIDAALRAGIPYVDIAAEVEAVADTHHKYDVPAREAGIAILPAMAFYGGFGDLLATAAMGDWETADEIHLAYALSSWRPTAGTRASGVVSKGRRDGRRLVYADGRLQLRDDAAPVTTWAFPNPVGVQQVAAEFTTADSVTIPRHLRTTTLHSYMTTAAIQDLFAADPRPPTATDASGRSAQTFLIEVVARSRGEERRAVARGRDIYAVTAPLVVEATTRLLETPSAAGVFAPGELFDAAKFLQSLDVDGLTVELP</sequence>
<gene>
    <name evidence="2" type="ORF">EV643_11594</name>
</gene>
<accession>A0A4R6K885</accession>
<dbReference type="SUPFAM" id="SSF51735">
    <property type="entry name" value="NAD(P)-binding Rossmann-fold domains"/>
    <property type="match status" value="1"/>
</dbReference>
<dbReference type="InterPro" id="IPR005097">
    <property type="entry name" value="Sacchrp_dh_NADP-bd"/>
</dbReference>
<evidence type="ECO:0000259" key="1">
    <source>
        <dbReference type="Pfam" id="PF03435"/>
    </source>
</evidence>
<dbReference type="PANTHER" id="PTHR43781">
    <property type="entry name" value="SACCHAROPINE DEHYDROGENASE"/>
    <property type="match status" value="1"/>
</dbReference>
<reference evidence="2 3" key="1">
    <citation type="submission" date="2019-03" db="EMBL/GenBank/DDBJ databases">
        <title>Genomic Encyclopedia of Type Strains, Phase III (KMG-III): the genomes of soil and plant-associated and newly described type strains.</title>
        <authorList>
            <person name="Whitman W."/>
        </authorList>
    </citation>
    <scope>NUCLEOTIDE SEQUENCE [LARGE SCALE GENOMIC DNA]</scope>
    <source>
        <strain evidence="2 3">VKM Ac-2527</strain>
    </source>
</reference>
<keyword evidence="3" id="KW-1185">Reference proteome</keyword>
<dbReference type="AlphaFoldDB" id="A0A4R6K885"/>
<dbReference type="Proteomes" id="UP000295388">
    <property type="component" value="Unassembled WGS sequence"/>
</dbReference>
<feature type="domain" description="Saccharopine dehydrogenase NADP binding" evidence="1">
    <location>
        <begin position="5"/>
        <end position="125"/>
    </location>
</feature>
<dbReference type="PANTHER" id="PTHR43781:SF1">
    <property type="entry name" value="SACCHAROPINE DEHYDROGENASE"/>
    <property type="match status" value="1"/>
</dbReference>
<name>A0A4R6K885_9ACTN</name>
<comment type="caution">
    <text evidence="2">The sequence shown here is derived from an EMBL/GenBank/DDBJ whole genome shotgun (WGS) entry which is preliminary data.</text>
</comment>
<dbReference type="EMBL" id="SNWQ01000015">
    <property type="protein sequence ID" value="TDO44594.1"/>
    <property type="molecule type" value="Genomic_DNA"/>
</dbReference>